<evidence type="ECO:0000256" key="2">
    <source>
        <dbReference type="SAM" id="SignalP"/>
    </source>
</evidence>
<feature type="compositionally biased region" description="Gly residues" evidence="1">
    <location>
        <begin position="83"/>
        <end position="94"/>
    </location>
</feature>
<evidence type="ECO:0000313" key="4">
    <source>
        <dbReference type="Proteomes" id="UP000030748"/>
    </source>
</evidence>
<dbReference type="OrthoDB" id="1930534at2759"/>
<dbReference type="OMA" id="VERDCVC"/>
<dbReference type="STRING" id="4155.A0A022REG6"/>
<name>A0A022REG6_ERYGU</name>
<proteinExistence type="predicted"/>
<dbReference type="eggNOG" id="ENOG502S40F">
    <property type="taxonomic scope" value="Eukaryota"/>
</dbReference>
<organism evidence="3 4">
    <name type="scientific">Erythranthe guttata</name>
    <name type="common">Yellow monkey flower</name>
    <name type="synonym">Mimulus guttatus</name>
    <dbReference type="NCBI Taxonomy" id="4155"/>
    <lineage>
        <taxon>Eukaryota</taxon>
        <taxon>Viridiplantae</taxon>
        <taxon>Streptophyta</taxon>
        <taxon>Embryophyta</taxon>
        <taxon>Tracheophyta</taxon>
        <taxon>Spermatophyta</taxon>
        <taxon>Magnoliopsida</taxon>
        <taxon>eudicotyledons</taxon>
        <taxon>Gunneridae</taxon>
        <taxon>Pentapetalae</taxon>
        <taxon>asterids</taxon>
        <taxon>lamiids</taxon>
        <taxon>Lamiales</taxon>
        <taxon>Phrymaceae</taxon>
        <taxon>Erythranthe</taxon>
    </lineage>
</organism>
<feature type="compositionally biased region" description="Basic residues" evidence="1">
    <location>
        <begin position="95"/>
        <end position="105"/>
    </location>
</feature>
<keyword evidence="4" id="KW-1185">Reference proteome</keyword>
<dbReference type="PANTHER" id="PTHR34377:SF3">
    <property type="entry name" value="TETRATRICOPEPTIDE REPEAT (TPR)-LIKE SUPERFAMILY PROTEIN"/>
    <property type="match status" value="1"/>
</dbReference>
<feature type="chain" id="PRO_5001504700" description="Bifunctional inhibitor/plant lipid transfer protein/seed storage helical domain-containing protein" evidence="2">
    <location>
        <begin position="29"/>
        <end position="167"/>
    </location>
</feature>
<accession>A0A022REG6</accession>
<feature type="signal peptide" evidence="2">
    <location>
        <begin position="1"/>
        <end position="28"/>
    </location>
</feature>
<dbReference type="PANTHER" id="PTHR34377">
    <property type="entry name" value="TETRATRICOPEPTIDE REPEAT (TPR)-LIKE SUPERFAMILY PROTEIN"/>
    <property type="match status" value="1"/>
</dbReference>
<dbReference type="EMBL" id="KI630506">
    <property type="protein sequence ID" value="EYU38143.1"/>
    <property type="molecule type" value="Genomic_DNA"/>
</dbReference>
<evidence type="ECO:0008006" key="5">
    <source>
        <dbReference type="Google" id="ProtNLM"/>
    </source>
</evidence>
<dbReference type="AlphaFoldDB" id="A0A022REG6"/>
<evidence type="ECO:0000256" key="1">
    <source>
        <dbReference type="SAM" id="MobiDB-lite"/>
    </source>
</evidence>
<gene>
    <name evidence="3" type="ORF">MIMGU_mgv1a015131mg</name>
</gene>
<dbReference type="SUPFAM" id="SSF47699">
    <property type="entry name" value="Bifunctional inhibitor/lipid-transfer protein/seed storage 2S albumin"/>
    <property type="match status" value="1"/>
</dbReference>
<protein>
    <recommendedName>
        <fullName evidence="5">Bifunctional inhibitor/plant lipid transfer protein/seed storage helical domain-containing protein</fullName>
    </recommendedName>
</protein>
<keyword evidence="2" id="KW-0732">Signal</keyword>
<dbReference type="Proteomes" id="UP000030748">
    <property type="component" value="Unassembled WGS sequence"/>
</dbReference>
<sequence length="167" mass="17886">MDKPIMKLKLLAAATIMLLSLHTKSAKSQWFPRRPPVTPQPLCTTQFALANRACAALPYTLVPLPSSPSLPTSPSPPPPPGADAGGGGGGGGGGGRHHHHHRHGGARQQTPEEEECCRWLKNIDSVCVCKLLLYLPPFLTRPHHNYGVDVGGLCDISFNCGSRLVQF</sequence>
<feature type="compositionally biased region" description="Pro residues" evidence="1">
    <location>
        <begin position="66"/>
        <end position="81"/>
    </location>
</feature>
<reference evidence="3 4" key="1">
    <citation type="journal article" date="2013" name="Proc. Natl. Acad. Sci. U.S.A.">
        <title>Fine-scale variation in meiotic recombination in Mimulus inferred from population shotgun sequencing.</title>
        <authorList>
            <person name="Hellsten U."/>
            <person name="Wright K.M."/>
            <person name="Jenkins J."/>
            <person name="Shu S."/>
            <person name="Yuan Y."/>
            <person name="Wessler S.R."/>
            <person name="Schmutz J."/>
            <person name="Willis J.H."/>
            <person name="Rokhsar D.S."/>
        </authorList>
    </citation>
    <scope>NUCLEOTIDE SEQUENCE [LARGE SCALE GENOMIC DNA]</scope>
    <source>
        <strain evidence="4">cv. DUN x IM62</strain>
    </source>
</reference>
<feature type="region of interest" description="Disordered" evidence="1">
    <location>
        <begin position="66"/>
        <end position="111"/>
    </location>
</feature>
<dbReference type="PhylomeDB" id="A0A022REG6"/>
<dbReference type="InterPro" id="IPR036312">
    <property type="entry name" value="Bifun_inhib/LTP/seed_sf"/>
</dbReference>
<evidence type="ECO:0000313" key="3">
    <source>
        <dbReference type="EMBL" id="EYU38143.1"/>
    </source>
</evidence>
<dbReference type="KEGG" id="egt:105957236"/>